<proteinExistence type="predicted"/>
<protein>
    <submittedName>
        <fullName evidence="3">Uncharacterized protein</fullName>
    </submittedName>
</protein>
<feature type="compositionally biased region" description="Basic residues" evidence="2">
    <location>
        <begin position="100"/>
        <end position="111"/>
    </location>
</feature>
<sequence length="806" mass="87576">MKQQYNRPAHQYKEVFTAELPSPCNLYLSCKGAIATNPSRASTTSTVSRFATEHHSIKLLKQRCGTSSVNHHKSGGDDYSLSVERLPSASTRAQPSGRSHQSKTKGRTSKKTQKDGATPPNDSAACVAHSYLQLGQSSQTETCNHPSSIEVFAMVRVTHWLDSQTGHSSNTVSSSNEAKPTAPGVSVDNINASVQGKQAKSEGGTDSGTEQHSTEMAGENKGSAVQPSDEKATIPNYYLLIKSRSTSIQSNETKSITAAMETIPLTSRPTLVYATELCVATEKSMSTTVGIFVANADDDTLRLYLASDDTWLTHFAELTSVFDQSSVTSSGSERGDNSFNDRLEKPLTFSSSIMAMDTCTTDSLGDMRCNRLAISCYDGTIRILTYQLKRQIKQSEKGDLAEDVSGATASTSTSNIRVHNLRCSTFLVDGPIVTLRFGTTSPIIRIDKSGDDEDVSTIPSSTLFLVVGSLCGVACLFYEVPLPPDDRTGNEPCFDGPLTIVDGLYDTSEGGYEDCVTTVCVCSDVSSRQMIAVGTQGGRMLLFRRLQLPEYSTKSSTQTEVDDLVSQINDAQTDISLLEAEKKHNEAEANALTIAVEGLDHKLKDIDFTGMDIEIKECVSSLVDRVEESADVIGEDQQQQPHDNNDCVDGLALEVCDEQGEGSAVDTEDGDGSVPDATNRHQEVSATTIPAQSSQRNNDEQALLPDPAKSDLSLLQQRIAGIESKIAEHMATINTNESRLAVIREAKVYNDWNCMLSNLRRLHRHEFLSEHRLPYPVYGIASVADERGSTELFVTTRRTCHVFGRG</sequence>
<organism evidence="3 4">
    <name type="scientific">Thalassiosira pseudonana</name>
    <name type="common">Marine diatom</name>
    <name type="synonym">Cyclotella nana</name>
    <dbReference type="NCBI Taxonomy" id="35128"/>
    <lineage>
        <taxon>Eukaryota</taxon>
        <taxon>Sar</taxon>
        <taxon>Stramenopiles</taxon>
        <taxon>Ochrophyta</taxon>
        <taxon>Bacillariophyta</taxon>
        <taxon>Coscinodiscophyceae</taxon>
        <taxon>Thalassiosirophycidae</taxon>
        <taxon>Thalassiosirales</taxon>
        <taxon>Thalassiosiraceae</taxon>
        <taxon>Thalassiosira</taxon>
    </lineage>
</organism>
<dbReference type="AlphaFoldDB" id="B8C6N4"/>
<dbReference type="eggNOG" id="ENOG502QYH2">
    <property type="taxonomic scope" value="Eukaryota"/>
</dbReference>
<dbReference type="RefSeq" id="XP_002291749.1">
    <property type="nucleotide sequence ID" value="XM_002291713.1"/>
</dbReference>
<feature type="region of interest" description="Disordered" evidence="2">
    <location>
        <begin position="165"/>
        <end position="229"/>
    </location>
</feature>
<feature type="compositionally biased region" description="Polar residues" evidence="2">
    <location>
        <begin position="88"/>
        <end position="99"/>
    </location>
</feature>
<feature type="compositionally biased region" description="Polar residues" evidence="2">
    <location>
        <begin position="165"/>
        <end position="178"/>
    </location>
</feature>
<reference evidence="3 4" key="2">
    <citation type="journal article" date="2008" name="Nature">
        <title>The Phaeodactylum genome reveals the evolutionary history of diatom genomes.</title>
        <authorList>
            <person name="Bowler C."/>
            <person name="Allen A.E."/>
            <person name="Badger J.H."/>
            <person name="Grimwood J."/>
            <person name="Jabbari K."/>
            <person name="Kuo A."/>
            <person name="Maheswari U."/>
            <person name="Martens C."/>
            <person name="Maumus F."/>
            <person name="Otillar R.P."/>
            <person name="Rayko E."/>
            <person name="Salamov A."/>
            <person name="Vandepoele K."/>
            <person name="Beszteri B."/>
            <person name="Gruber A."/>
            <person name="Heijde M."/>
            <person name="Katinka M."/>
            <person name="Mock T."/>
            <person name="Valentin K."/>
            <person name="Verret F."/>
            <person name="Berges J.A."/>
            <person name="Brownlee C."/>
            <person name="Cadoret J.P."/>
            <person name="Chiovitti A."/>
            <person name="Choi C.J."/>
            <person name="Coesel S."/>
            <person name="De Martino A."/>
            <person name="Detter J.C."/>
            <person name="Durkin C."/>
            <person name="Falciatore A."/>
            <person name="Fournet J."/>
            <person name="Haruta M."/>
            <person name="Huysman M.J."/>
            <person name="Jenkins B.D."/>
            <person name="Jiroutova K."/>
            <person name="Jorgensen R.E."/>
            <person name="Joubert Y."/>
            <person name="Kaplan A."/>
            <person name="Kroger N."/>
            <person name="Kroth P.G."/>
            <person name="La Roche J."/>
            <person name="Lindquist E."/>
            <person name="Lommer M."/>
            <person name="Martin-Jezequel V."/>
            <person name="Lopez P.J."/>
            <person name="Lucas S."/>
            <person name="Mangogna M."/>
            <person name="McGinnis K."/>
            <person name="Medlin L.K."/>
            <person name="Montsant A."/>
            <person name="Oudot-Le Secq M.P."/>
            <person name="Napoli C."/>
            <person name="Obornik M."/>
            <person name="Parker M.S."/>
            <person name="Petit J.L."/>
            <person name="Porcel B.M."/>
            <person name="Poulsen N."/>
            <person name="Robison M."/>
            <person name="Rychlewski L."/>
            <person name="Rynearson T.A."/>
            <person name="Schmutz J."/>
            <person name="Shapiro H."/>
            <person name="Siaut M."/>
            <person name="Stanley M."/>
            <person name="Sussman M.R."/>
            <person name="Taylor A.R."/>
            <person name="Vardi A."/>
            <person name="von Dassow P."/>
            <person name="Vyverman W."/>
            <person name="Willis A."/>
            <person name="Wyrwicz L.S."/>
            <person name="Rokhsar D.S."/>
            <person name="Weissenbach J."/>
            <person name="Armbrust E.V."/>
            <person name="Green B.R."/>
            <person name="Van de Peer Y."/>
            <person name="Grigoriev I.V."/>
        </authorList>
    </citation>
    <scope>NUCLEOTIDE SEQUENCE [LARGE SCALE GENOMIC DNA]</scope>
    <source>
        <strain evidence="3 4">CCMP1335</strain>
    </source>
</reference>
<feature type="region of interest" description="Disordered" evidence="2">
    <location>
        <begin position="659"/>
        <end position="705"/>
    </location>
</feature>
<dbReference type="InParanoid" id="B8C6N4"/>
<dbReference type="EMBL" id="CM000644">
    <property type="protein sequence ID" value="EED90600.1"/>
    <property type="molecule type" value="Genomic_DNA"/>
</dbReference>
<keyword evidence="4" id="KW-1185">Reference proteome</keyword>
<dbReference type="GeneID" id="7450128"/>
<keyword evidence="1" id="KW-0175">Coiled coil</keyword>
<dbReference type="PaxDb" id="35128-Thaps23714"/>
<feature type="compositionally biased region" description="Polar residues" evidence="2">
    <location>
        <begin position="188"/>
        <end position="198"/>
    </location>
</feature>
<feature type="coiled-coil region" evidence="1">
    <location>
        <begin position="561"/>
        <end position="588"/>
    </location>
</feature>
<evidence type="ECO:0000313" key="3">
    <source>
        <dbReference type="EMBL" id="EED90600.1"/>
    </source>
</evidence>
<feature type="compositionally biased region" description="Polar residues" evidence="2">
    <location>
        <begin position="684"/>
        <end position="696"/>
    </location>
</feature>
<name>B8C6N4_THAPS</name>
<reference evidence="3 4" key="1">
    <citation type="journal article" date="2004" name="Science">
        <title>The genome of the diatom Thalassiosira pseudonana: ecology, evolution, and metabolism.</title>
        <authorList>
            <person name="Armbrust E.V."/>
            <person name="Berges J.A."/>
            <person name="Bowler C."/>
            <person name="Green B.R."/>
            <person name="Martinez D."/>
            <person name="Putnam N.H."/>
            <person name="Zhou S."/>
            <person name="Allen A.E."/>
            <person name="Apt K.E."/>
            <person name="Bechner M."/>
            <person name="Brzezinski M.A."/>
            <person name="Chaal B.K."/>
            <person name="Chiovitti A."/>
            <person name="Davis A.K."/>
            <person name="Demarest M.S."/>
            <person name="Detter J.C."/>
            <person name="Glavina T."/>
            <person name="Goodstein D."/>
            <person name="Hadi M.Z."/>
            <person name="Hellsten U."/>
            <person name="Hildebrand M."/>
            <person name="Jenkins B.D."/>
            <person name="Jurka J."/>
            <person name="Kapitonov V.V."/>
            <person name="Kroger N."/>
            <person name="Lau W.W."/>
            <person name="Lane T.W."/>
            <person name="Larimer F.W."/>
            <person name="Lippmeier J.C."/>
            <person name="Lucas S."/>
            <person name="Medina M."/>
            <person name="Montsant A."/>
            <person name="Obornik M."/>
            <person name="Parker M.S."/>
            <person name="Palenik B."/>
            <person name="Pazour G.J."/>
            <person name="Richardson P.M."/>
            <person name="Rynearson T.A."/>
            <person name="Saito M.A."/>
            <person name="Schwartz D.C."/>
            <person name="Thamatrakoln K."/>
            <person name="Valentin K."/>
            <person name="Vardi A."/>
            <person name="Wilkerson F.P."/>
            <person name="Rokhsar D.S."/>
        </authorList>
    </citation>
    <scope>NUCLEOTIDE SEQUENCE [LARGE SCALE GENOMIC DNA]</scope>
    <source>
        <strain evidence="3 4">CCMP1335</strain>
    </source>
</reference>
<dbReference type="OMA" id="CETAIST"/>
<evidence type="ECO:0000256" key="2">
    <source>
        <dbReference type="SAM" id="MobiDB-lite"/>
    </source>
</evidence>
<dbReference type="InterPro" id="IPR036322">
    <property type="entry name" value="WD40_repeat_dom_sf"/>
</dbReference>
<evidence type="ECO:0000256" key="1">
    <source>
        <dbReference type="SAM" id="Coils"/>
    </source>
</evidence>
<accession>B8C6N4</accession>
<feature type="compositionally biased region" description="Acidic residues" evidence="2">
    <location>
        <begin position="659"/>
        <end position="671"/>
    </location>
</feature>
<evidence type="ECO:0000313" key="4">
    <source>
        <dbReference type="Proteomes" id="UP000001449"/>
    </source>
</evidence>
<gene>
    <name evidence="3" type="ORF">THAPSDRAFT_23714</name>
</gene>
<dbReference type="SUPFAM" id="SSF50978">
    <property type="entry name" value="WD40 repeat-like"/>
    <property type="match status" value="1"/>
</dbReference>
<feature type="region of interest" description="Disordered" evidence="2">
    <location>
        <begin position="87"/>
        <end position="124"/>
    </location>
</feature>
<dbReference type="KEGG" id="tps:THAPSDRAFT_23714"/>
<dbReference type="Proteomes" id="UP000001449">
    <property type="component" value="Chromosome 8"/>
</dbReference>
<dbReference type="HOGENOM" id="CLU_349696_0_0_1"/>